<reference evidence="14 15" key="1">
    <citation type="submission" date="2018-06" db="EMBL/GenBank/DDBJ databases">
        <authorList>
            <consortium name="Pathogen Informatics"/>
            <person name="Doyle S."/>
        </authorList>
    </citation>
    <scope>NUCLEOTIDE SEQUENCE [LARGE SCALE GENOMIC DNA]</scope>
    <source>
        <strain evidence="14 15">NCTC13832</strain>
    </source>
</reference>
<dbReference type="PANTHER" id="PTHR33202:SF8">
    <property type="entry name" value="PEROXIDE-RESPONSIVE REPRESSOR PERR"/>
    <property type="match status" value="1"/>
</dbReference>
<evidence type="ECO:0000256" key="11">
    <source>
        <dbReference type="ARBA" id="ARBA00040445"/>
    </source>
</evidence>
<comment type="cofactor">
    <cofactor evidence="12">
        <name>Zn(2+)</name>
        <dbReference type="ChEBI" id="CHEBI:29105"/>
    </cofactor>
    <text evidence="12">Binds 1 zinc ion per subunit.</text>
</comment>
<evidence type="ECO:0000256" key="6">
    <source>
        <dbReference type="ARBA" id="ARBA00022833"/>
    </source>
</evidence>
<evidence type="ECO:0000256" key="10">
    <source>
        <dbReference type="ARBA" id="ARBA00023211"/>
    </source>
</evidence>
<comment type="subcellular location">
    <subcellularLocation>
        <location evidence="1">Cytoplasm</location>
    </subcellularLocation>
</comment>
<dbReference type="Pfam" id="PF01475">
    <property type="entry name" value="FUR"/>
    <property type="match status" value="1"/>
</dbReference>
<dbReference type="InterPro" id="IPR036388">
    <property type="entry name" value="WH-like_DNA-bd_sf"/>
</dbReference>
<dbReference type="AlphaFoldDB" id="A0A380GVW8"/>
<evidence type="ECO:0000256" key="1">
    <source>
        <dbReference type="ARBA" id="ARBA00004496"/>
    </source>
</evidence>
<feature type="binding site" evidence="12">
    <location>
        <position position="149"/>
    </location>
    <ligand>
        <name>Zn(2+)</name>
        <dbReference type="ChEBI" id="CHEBI:29105"/>
    </ligand>
</feature>
<evidence type="ECO:0000256" key="7">
    <source>
        <dbReference type="ARBA" id="ARBA00023015"/>
    </source>
</evidence>
<evidence type="ECO:0000313" key="14">
    <source>
        <dbReference type="EMBL" id="SUM57870.1"/>
    </source>
</evidence>
<evidence type="ECO:0000256" key="9">
    <source>
        <dbReference type="ARBA" id="ARBA00023163"/>
    </source>
</evidence>
<dbReference type="EMBL" id="UHDT01000001">
    <property type="protein sequence ID" value="SUM57870.1"/>
    <property type="molecule type" value="Genomic_DNA"/>
</dbReference>
<keyword evidence="4" id="KW-0678">Repressor</keyword>
<evidence type="ECO:0000256" key="5">
    <source>
        <dbReference type="ARBA" id="ARBA00022723"/>
    </source>
</evidence>
<keyword evidence="3" id="KW-0963">Cytoplasm</keyword>
<feature type="binding site" evidence="12">
    <location>
        <position position="109"/>
    </location>
    <ligand>
        <name>Zn(2+)</name>
        <dbReference type="ChEBI" id="CHEBI:29105"/>
    </ligand>
</feature>
<dbReference type="GO" id="GO:0045892">
    <property type="term" value="P:negative regulation of DNA-templated transcription"/>
    <property type="evidence" value="ECO:0007669"/>
    <property type="project" value="TreeGrafter"/>
</dbReference>
<keyword evidence="13" id="KW-0408">Iron</keyword>
<evidence type="ECO:0000256" key="12">
    <source>
        <dbReference type="PIRSR" id="PIRSR602481-1"/>
    </source>
</evidence>
<feature type="binding site" evidence="13">
    <location>
        <position position="141"/>
    </location>
    <ligand>
        <name>Fe cation</name>
        <dbReference type="ChEBI" id="CHEBI:24875"/>
    </ligand>
</feature>
<evidence type="ECO:0000256" key="8">
    <source>
        <dbReference type="ARBA" id="ARBA00023125"/>
    </source>
</evidence>
<organism evidence="14 15">
    <name type="scientific">Staphylococcus microti</name>
    <dbReference type="NCBI Taxonomy" id="569857"/>
    <lineage>
        <taxon>Bacteria</taxon>
        <taxon>Bacillati</taxon>
        <taxon>Bacillota</taxon>
        <taxon>Bacilli</taxon>
        <taxon>Bacillales</taxon>
        <taxon>Staphylococcaceae</taxon>
        <taxon>Staphylococcus</taxon>
    </lineage>
</organism>
<dbReference type="FunFam" id="3.30.1490.190:FF:000003">
    <property type="entry name" value="Fur family transcriptional regulator"/>
    <property type="match status" value="1"/>
</dbReference>
<keyword evidence="9" id="KW-0804">Transcription</keyword>
<keyword evidence="8" id="KW-0238">DNA-binding</keyword>
<keyword evidence="10" id="KW-0464">Manganese</keyword>
<feature type="binding site" evidence="12">
    <location>
        <position position="112"/>
    </location>
    <ligand>
        <name>Zn(2+)</name>
        <dbReference type="ChEBI" id="CHEBI:29105"/>
    </ligand>
</feature>
<comment type="cofactor">
    <cofactor evidence="13">
        <name>Mn(2+)</name>
        <dbReference type="ChEBI" id="CHEBI:29035"/>
    </cofactor>
    <cofactor evidence="13">
        <name>Fe(2+)</name>
        <dbReference type="ChEBI" id="CHEBI:29033"/>
    </cofactor>
    <text evidence="13">Binds 1 Mn(2+) or Fe(2+) ion per subunit.</text>
</comment>
<dbReference type="PANTHER" id="PTHR33202">
    <property type="entry name" value="ZINC UPTAKE REGULATION PROTEIN"/>
    <property type="match status" value="1"/>
</dbReference>
<protein>
    <recommendedName>
        <fullName evidence="11">Peroxide-responsive repressor PerR</fullName>
    </recommendedName>
</protein>
<evidence type="ECO:0000256" key="3">
    <source>
        <dbReference type="ARBA" id="ARBA00022490"/>
    </source>
</evidence>
<keyword evidence="5 12" id="KW-0479">Metal-binding</keyword>
<dbReference type="InterPro" id="IPR043135">
    <property type="entry name" value="Fur_C"/>
</dbReference>
<dbReference type="GO" id="GO:0008270">
    <property type="term" value="F:zinc ion binding"/>
    <property type="evidence" value="ECO:0007669"/>
    <property type="project" value="TreeGrafter"/>
</dbReference>
<dbReference type="InterPro" id="IPR036390">
    <property type="entry name" value="WH_DNA-bd_sf"/>
</dbReference>
<keyword evidence="6 12" id="KW-0862">Zinc</keyword>
<name>A0A380GVW8_9STAP</name>
<dbReference type="CDD" id="cd07153">
    <property type="entry name" value="Fur_like"/>
    <property type="match status" value="1"/>
</dbReference>
<dbReference type="GO" id="GO:0005737">
    <property type="term" value="C:cytoplasm"/>
    <property type="evidence" value="ECO:0007669"/>
    <property type="project" value="UniProtKB-SubCell"/>
</dbReference>
<evidence type="ECO:0000256" key="4">
    <source>
        <dbReference type="ARBA" id="ARBA00022491"/>
    </source>
</evidence>
<dbReference type="SUPFAM" id="SSF46785">
    <property type="entry name" value="Winged helix' DNA-binding domain"/>
    <property type="match status" value="1"/>
</dbReference>
<comment type="similarity">
    <text evidence="2">Belongs to the Fur family.</text>
</comment>
<sequence>MKRMSAELETHNHHHEHQLDESIASLRKAGVRITPQRQAILKFLIKVDTHPTADEIYQSLSPDFPNISVATIYNNLKVFKKIGIVKELTYGDASSRFDFDTHNHYHVICEKCGKIVDFHYPLLSEVEQLAQHVTNFNVSHHRMEIYGVCESCQQASQDK</sequence>
<dbReference type="Proteomes" id="UP000254100">
    <property type="component" value="Unassembled WGS sequence"/>
</dbReference>
<proteinExistence type="inferred from homology"/>
<accession>A0A380GVW8</accession>
<dbReference type="GO" id="GO:1900376">
    <property type="term" value="P:regulation of secondary metabolite biosynthetic process"/>
    <property type="evidence" value="ECO:0007669"/>
    <property type="project" value="TreeGrafter"/>
</dbReference>
<dbReference type="GO" id="GO:0000976">
    <property type="term" value="F:transcription cis-regulatory region binding"/>
    <property type="evidence" value="ECO:0007669"/>
    <property type="project" value="TreeGrafter"/>
</dbReference>
<dbReference type="InterPro" id="IPR002481">
    <property type="entry name" value="FUR"/>
</dbReference>
<evidence type="ECO:0000256" key="2">
    <source>
        <dbReference type="ARBA" id="ARBA00007957"/>
    </source>
</evidence>
<gene>
    <name evidence="14" type="primary">perR</name>
    <name evidence="14" type="ORF">NCTC13832_01600</name>
</gene>
<dbReference type="Gene3D" id="3.30.1490.190">
    <property type="match status" value="1"/>
</dbReference>
<feature type="binding site" evidence="12">
    <location>
        <position position="152"/>
    </location>
    <ligand>
        <name>Zn(2+)</name>
        <dbReference type="ChEBI" id="CHEBI:29105"/>
    </ligand>
</feature>
<evidence type="ECO:0000256" key="13">
    <source>
        <dbReference type="PIRSR" id="PIRSR602481-2"/>
    </source>
</evidence>
<keyword evidence="7" id="KW-0805">Transcription regulation</keyword>
<dbReference type="Gene3D" id="1.10.10.10">
    <property type="entry name" value="Winged helix-like DNA-binding domain superfamily/Winged helix DNA-binding domain"/>
    <property type="match status" value="1"/>
</dbReference>
<evidence type="ECO:0000313" key="15">
    <source>
        <dbReference type="Proteomes" id="UP000254100"/>
    </source>
</evidence>
<dbReference type="GO" id="GO:0003700">
    <property type="term" value="F:DNA-binding transcription factor activity"/>
    <property type="evidence" value="ECO:0007669"/>
    <property type="project" value="InterPro"/>
</dbReference>